<dbReference type="Gene3D" id="2.60.120.260">
    <property type="entry name" value="Galactose-binding domain-like"/>
    <property type="match status" value="1"/>
</dbReference>
<proteinExistence type="predicted"/>
<keyword evidence="2" id="KW-0732">Signal</keyword>
<protein>
    <submittedName>
        <fullName evidence="4">GDSL-like Lipase/Acylhydrolase family protein</fullName>
    </submittedName>
</protein>
<dbReference type="InterPro" id="IPR036514">
    <property type="entry name" value="SGNH_hydro_sf"/>
</dbReference>
<dbReference type="PANTHER" id="PTHR37834">
    <property type="entry name" value="GDSL-LIKE LIPASE/ACYLHYDROLASE DOMAIN PROTEIN (AFU_ORTHOLOGUE AFUA_2G00620)"/>
    <property type="match status" value="1"/>
</dbReference>
<dbReference type="Pfam" id="PF00657">
    <property type="entry name" value="Lipase_GDSL"/>
    <property type="match status" value="1"/>
</dbReference>
<organism evidence="4 5">
    <name type="scientific">Ruminococcus albus</name>
    <dbReference type="NCBI Taxonomy" id="1264"/>
    <lineage>
        <taxon>Bacteria</taxon>
        <taxon>Bacillati</taxon>
        <taxon>Bacillota</taxon>
        <taxon>Clostridia</taxon>
        <taxon>Eubacteriales</taxon>
        <taxon>Oscillospiraceae</taxon>
        <taxon>Ruminococcus</taxon>
    </lineage>
</organism>
<dbReference type="RefSeq" id="WP_074832481.1">
    <property type="nucleotide sequence ID" value="NZ_FOAT01000006.1"/>
</dbReference>
<dbReference type="NCBIfam" id="NF033846">
    <property type="entry name" value="Rumino_NPXTG"/>
    <property type="match status" value="1"/>
</dbReference>
<accession>A0A1H7K544</accession>
<sequence>MKLKNSIFAGLCSAALAASIIPVSAEGSDTVFCEAVPDNVRILGRTVYNDDSLWLANSVSGVEFTVTGSQVTFNLNVSGDPTRIGVYLNGQLYQRGLIGGSTKASKKGSVTVPLADGENTVKLIKLSESMQSELGIDSIETDKGASIKPTEAMERKLEFIGDSITCGYGIDLPLKDPDTGKNNTFSTVSEDASKTYAYQIAEMFDADVNFFSMSGCGIWCNYGGNRDHTMEKYYTKSSLNTWNSISSTGYTLIQSFDWDFAQYQPDCIVINLGTNDWSYFGSHIEETDNFEESYADFLKMVRDNNPDAKIICTLGMMGADLFGNIESAVDSYKTETGDEEVYTLELETIDKTSEGYGVDYHPMAATNTRVAAEELGPFIAEIMDWKLGTMPDDGTLTHTPDDLVVGEYHEQRENQDDESSAAPESSAADSSDASSGSESASSDSNNSSNQTGTTTNPNNSNQNPTTGLAGGMAMIALMGGAVIMSKRKE</sequence>
<evidence type="ECO:0000313" key="5">
    <source>
        <dbReference type="Proteomes" id="UP000186015"/>
    </source>
</evidence>
<dbReference type="Proteomes" id="UP000186015">
    <property type="component" value="Unassembled WGS sequence"/>
</dbReference>
<feature type="domain" description="Carbohydrate esterase 2 N-terminal" evidence="3">
    <location>
        <begin position="43"/>
        <end position="149"/>
    </location>
</feature>
<feature type="signal peptide" evidence="2">
    <location>
        <begin position="1"/>
        <end position="25"/>
    </location>
</feature>
<evidence type="ECO:0000259" key="3">
    <source>
        <dbReference type="Pfam" id="PF17996"/>
    </source>
</evidence>
<dbReference type="AlphaFoldDB" id="A0A1H7K544"/>
<evidence type="ECO:0000313" key="4">
    <source>
        <dbReference type="EMBL" id="SEK81580.1"/>
    </source>
</evidence>
<dbReference type="Gene3D" id="3.40.50.1110">
    <property type="entry name" value="SGNH hydrolase"/>
    <property type="match status" value="1"/>
</dbReference>
<dbReference type="InterPro" id="IPR037461">
    <property type="entry name" value="CtCE2-like_dom"/>
</dbReference>
<feature type="chain" id="PRO_5039143428" evidence="2">
    <location>
        <begin position="26"/>
        <end position="489"/>
    </location>
</feature>
<dbReference type="InterPro" id="IPR040794">
    <property type="entry name" value="CE2_N"/>
</dbReference>
<name>A0A1H7K544_RUMAL</name>
<dbReference type="GO" id="GO:0052689">
    <property type="term" value="F:carboxylic ester hydrolase activity"/>
    <property type="evidence" value="ECO:0007669"/>
    <property type="project" value="InterPro"/>
</dbReference>
<feature type="region of interest" description="Disordered" evidence="1">
    <location>
        <begin position="410"/>
        <end position="468"/>
    </location>
</feature>
<dbReference type="Pfam" id="PF17996">
    <property type="entry name" value="CE2_N"/>
    <property type="match status" value="1"/>
</dbReference>
<dbReference type="CDD" id="cd01831">
    <property type="entry name" value="Endoglucanase_E_like"/>
    <property type="match status" value="1"/>
</dbReference>
<reference evidence="4 5" key="1">
    <citation type="submission" date="2016-10" db="EMBL/GenBank/DDBJ databases">
        <authorList>
            <person name="de Groot N.N."/>
        </authorList>
    </citation>
    <scope>NUCLEOTIDE SEQUENCE [LARGE SCALE GENOMIC DNA]</scope>
    <source>
        <strain evidence="4 5">KH2T6</strain>
    </source>
</reference>
<dbReference type="PANTHER" id="PTHR37834:SF2">
    <property type="entry name" value="ESTERASE, SGNH HYDROLASE-TYPE"/>
    <property type="match status" value="1"/>
</dbReference>
<dbReference type="EMBL" id="FOAT01000006">
    <property type="protein sequence ID" value="SEK81580.1"/>
    <property type="molecule type" value="Genomic_DNA"/>
</dbReference>
<evidence type="ECO:0000256" key="1">
    <source>
        <dbReference type="SAM" id="MobiDB-lite"/>
    </source>
</evidence>
<evidence type="ECO:0000256" key="2">
    <source>
        <dbReference type="SAM" id="SignalP"/>
    </source>
</evidence>
<feature type="compositionally biased region" description="Low complexity" evidence="1">
    <location>
        <begin position="420"/>
        <end position="468"/>
    </location>
</feature>
<dbReference type="InterPro" id="IPR001087">
    <property type="entry name" value="GDSL"/>
</dbReference>
<dbReference type="InterPro" id="IPR052762">
    <property type="entry name" value="PCW_deacetylase/CE"/>
</dbReference>
<keyword evidence="4" id="KW-0378">Hydrolase</keyword>
<dbReference type="OrthoDB" id="9801375at2"/>
<gene>
    <name evidence="4" type="ORF">SAMN05216469_10652</name>
</gene>
<dbReference type="SUPFAM" id="SSF52266">
    <property type="entry name" value="SGNH hydrolase"/>
    <property type="match status" value="1"/>
</dbReference>